<dbReference type="InterPro" id="IPR007267">
    <property type="entry name" value="GtrA_DPMS_TM"/>
</dbReference>
<name>A0A543CUR8_9ACTN</name>
<comment type="similarity">
    <text evidence="2">Belongs to the GtrA family.</text>
</comment>
<dbReference type="RefSeq" id="WP_141960709.1">
    <property type="nucleotide sequence ID" value="NZ_VFOZ01000001.1"/>
</dbReference>
<gene>
    <name evidence="9" type="ORF">FB559_6566</name>
</gene>
<dbReference type="EMBL" id="VFOZ01000001">
    <property type="protein sequence ID" value="TQM00843.1"/>
    <property type="molecule type" value="Genomic_DNA"/>
</dbReference>
<keyword evidence="4 7" id="KW-1133">Transmembrane helix</keyword>
<protein>
    <submittedName>
        <fullName evidence="9">Putative flippase GtrA</fullName>
    </submittedName>
</protein>
<evidence type="ECO:0000313" key="9">
    <source>
        <dbReference type="EMBL" id="TQM00843.1"/>
    </source>
</evidence>
<organism evidence="9 10">
    <name type="scientific">Actinoallomurus bryophytorum</name>
    <dbReference type="NCBI Taxonomy" id="1490222"/>
    <lineage>
        <taxon>Bacteria</taxon>
        <taxon>Bacillati</taxon>
        <taxon>Actinomycetota</taxon>
        <taxon>Actinomycetes</taxon>
        <taxon>Streptosporangiales</taxon>
        <taxon>Thermomonosporaceae</taxon>
        <taxon>Actinoallomurus</taxon>
    </lineage>
</organism>
<dbReference type="GO" id="GO:0000271">
    <property type="term" value="P:polysaccharide biosynthetic process"/>
    <property type="evidence" value="ECO:0007669"/>
    <property type="project" value="InterPro"/>
</dbReference>
<feature type="transmembrane region" description="Helical" evidence="7">
    <location>
        <begin position="122"/>
        <end position="142"/>
    </location>
</feature>
<evidence type="ECO:0000256" key="4">
    <source>
        <dbReference type="ARBA" id="ARBA00022989"/>
    </source>
</evidence>
<evidence type="ECO:0000259" key="8">
    <source>
        <dbReference type="Pfam" id="PF04138"/>
    </source>
</evidence>
<comment type="caution">
    <text evidence="9">The sequence shown here is derived from an EMBL/GenBank/DDBJ whole genome shotgun (WGS) entry which is preliminary data.</text>
</comment>
<dbReference type="GO" id="GO:0005886">
    <property type="term" value="C:plasma membrane"/>
    <property type="evidence" value="ECO:0007669"/>
    <property type="project" value="TreeGrafter"/>
</dbReference>
<dbReference type="OrthoDB" id="9807815at2"/>
<evidence type="ECO:0000256" key="7">
    <source>
        <dbReference type="SAM" id="Phobius"/>
    </source>
</evidence>
<evidence type="ECO:0000256" key="3">
    <source>
        <dbReference type="ARBA" id="ARBA00022692"/>
    </source>
</evidence>
<feature type="region of interest" description="Disordered" evidence="6">
    <location>
        <begin position="153"/>
        <end position="193"/>
    </location>
</feature>
<feature type="transmembrane region" description="Helical" evidence="7">
    <location>
        <begin position="92"/>
        <end position="116"/>
    </location>
</feature>
<sequence>MRHRRPPVAVVAVDLYRRFARLARELARFGTIGVLNFVITTGISDTLHLVLGVGPLTSVAVGTVVATTFSYFANRYWTFRHRDTSGLGREYVVFFVLNTVALVITWVFIGLTHYVLGLHDGIAYNGAQVVGTGAATVFRYWAYKRWVFLPESAPPADPHTGLPAATDTAEKGEDEEPVPPGVSASSGPAEQAR</sequence>
<dbReference type="AlphaFoldDB" id="A0A543CUR8"/>
<keyword evidence="3 7" id="KW-0812">Transmembrane</keyword>
<evidence type="ECO:0000256" key="5">
    <source>
        <dbReference type="ARBA" id="ARBA00023136"/>
    </source>
</evidence>
<dbReference type="InterPro" id="IPR051401">
    <property type="entry name" value="GtrA_CellWall_Glycosyl"/>
</dbReference>
<evidence type="ECO:0000256" key="1">
    <source>
        <dbReference type="ARBA" id="ARBA00004141"/>
    </source>
</evidence>
<feature type="domain" description="GtrA/DPMS transmembrane" evidence="8">
    <location>
        <begin position="28"/>
        <end position="148"/>
    </location>
</feature>
<evidence type="ECO:0000256" key="2">
    <source>
        <dbReference type="ARBA" id="ARBA00009399"/>
    </source>
</evidence>
<dbReference type="Proteomes" id="UP000316096">
    <property type="component" value="Unassembled WGS sequence"/>
</dbReference>
<feature type="transmembrane region" description="Helical" evidence="7">
    <location>
        <begin position="49"/>
        <end position="72"/>
    </location>
</feature>
<accession>A0A543CUR8</accession>
<keyword evidence="10" id="KW-1185">Reference proteome</keyword>
<evidence type="ECO:0000256" key="6">
    <source>
        <dbReference type="SAM" id="MobiDB-lite"/>
    </source>
</evidence>
<dbReference type="PANTHER" id="PTHR38459:SF1">
    <property type="entry name" value="PROPHAGE BACTOPRENOL-LINKED GLUCOSE TRANSLOCASE HOMOLOG"/>
    <property type="match status" value="1"/>
</dbReference>
<feature type="transmembrane region" description="Helical" evidence="7">
    <location>
        <begin position="26"/>
        <end position="43"/>
    </location>
</feature>
<feature type="compositionally biased region" description="Low complexity" evidence="6">
    <location>
        <begin position="181"/>
        <end position="193"/>
    </location>
</feature>
<comment type="subcellular location">
    <subcellularLocation>
        <location evidence="1">Membrane</location>
        <topology evidence="1">Multi-pass membrane protein</topology>
    </subcellularLocation>
</comment>
<dbReference type="Pfam" id="PF04138">
    <property type="entry name" value="GtrA_DPMS_TM"/>
    <property type="match status" value="1"/>
</dbReference>
<reference evidence="9 10" key="1">
    <citation type="submission" date="2019-06" db="EMBL/GenBank/DDBJ databases">
        <title>Sequencing the genomes of 1000 actinobacteria strains.</title>
        <authorList>
            <person name="Klenk H.-P."/>
        </authorList>
    </citation>
    <scope>NUCLEOTIDE SEQUENCE [LARGE SCALE GENOMIC DNA]</scope>
    <source>
        <strain evidence="9 10">DSM 102200</strain>
    </source>
</reference>
<evidence type="ECO:0000313" key="10">
    <source>
        <dbReference type="Proteomes" id="UP000316096"/>
    </source>
</evidence>
<proteinExistence type="inferred from homology"/>
<keyword evidence="5 7" id="KW-0472">Membrane</keyword>
<dbReference type="PANTHER" id="PTHR38459">
    <property type="entry name" value="PROPHAGE BACTOPRENOL-LINKED GLUCOSE TRANSLOCASE HOMOLOG"/>
    <property type="match status" value="1"/>
</dbReference>